<keyword evidence="2" id="KW-0238">DNA-binding</keyword>
<proteinExistence type="predicted"/>
<dbReference type="SUPFAM" id="SSF46785">
    <property type="entry name" value="Winged helix' DNA-binding domain"/>
    <property type="match status" value="1"/>
</dbReference>
<dbReference type="SMART" id="SM00347">
    <property type="entry name" value="HTH_MARR"/>
    <property type="match status" value="1"/>
</dbReference>
<evidence type="ECO:0000256" key="1">
    <source>
        <dbReference type="ARBA" id="ARBA00023015"/>
    </source>
</evidence>
<dbReference type="InterPro" id="IPR000835">
    <property type="entry name" value="HTH_MarR-typ"/>
</dbReference>
<dbReference type="Gene3D" id="1.10.10.10">
    <property type="entry name" value="Winged helix-like DNA-binding domain superfamily/Winged helix DNA-binding domain"/>
    <property type="match status" value="1"/>
</dbReference>
<protein>
    <submittedName>
        <fullName evidence="6">Winged helix-turn-helix transcriptional regulator</fullName>
    </submittedName>
</protein>
<dbReference type="PROSITE" id="PS50995">
    <property type="entry name" value="HTH_MARR_2"/>
    <property type="match status" value="1"/>
</dbReference>
<name>A0A934NID8_9BACT</name>
<keyword evidence="1" id="KW-0805">Transcription regulation</keyword>
<dbReference type="Proteomes" id="UP000614410">
    <property type="component" value="Unassembled WGS sequence"/>
</dbReference>
<evidence type="ECO:0000256" key="4">
    <source>
        <dbReference type="SAM" id="MobiDB-lite"/>
    </source>
</evidence>
<evidence type="ECO:0000313" key="6">
    <source>
        <dbReference type="EMBL" id="MBJ7607884.1"/>
    </source>
</evidence>
<sequence length="155" mass="16744">MSSRSGESPRRGAPPAPGPGDSPGFLLWRVTLRWQRLMAASLRPLGLTHVQFVLLGSTWWLTEVAGETPTQRRVADHAGTDPMMTSQVLRALESKGLVTRLASPADSRARRVTVTAIGAVLARRAVAVVEAADVDFFASAGDRRALLSTLHHLDR</sequence>
<evidence type="ECO:0000259" key="5">
    <source>
        <dbReference type="PROSITE" id="PS50995"/>
    </source>
</evidence>
<evidence type="ECO:0000313" key="7">
    <source>
        <dbReference type="Proteomes" id="UP000614410"/>
    </source>
</evidence>
<dbReference type="PANTHER" id="PTHR33164:SF64">
    <property type="entry name" value="TRANSCRIPTIONAL REGULATOR SLYA"/>
    <property type="match status" value="1"/>
</dbReference>
<dbReference type="Pfam" id="PF01047">
    <property type="entry name" value="MarR"/>
    <property type="match status" value="1"/>
</dbReference>
<dbReference type="InterPro" id="IPR036390">
    <property type="entry name" value="WH_DNA-bd_sf"/>
</dbReference>
<dbReference type="InterPro" id="IPR036388">
    <property type="entry name" value="WH-like_DNA-bd_sf"/>
</dbReference>
<reference evidence="6 7" key="1">
    <citation type="submission" date="2020-10" db="EMBL/GenBank/DDBJ databases">
        <title>Ca. Dormibacterota MAGs.</title>
        <authorList>
            <person name="Montgomery K."/>
        </authorList>
    </citation>
    <scope>NUCLEOTIDE SEQUENCE [LARGE SCALE GENOMIC DNA]</scope>
    <source>
        <strain evidence="6">Mitchell_Peninsula_5</strain>
    </source>
</reference>
<dbReference type="GO" id="GO:0006950">
    <property type="term" value="P:response to stress"/>
    <property type="evidence" value="ECO:0007669"/>
    <property type="project" value="TreeGrafter"/>
</dbReference>
<dbReference type="GO" id="GO:0003700">
    <property type="term" value="F:DNA-binding transcription factor activity"/>
    <property type="evidence" value="ECO:0007669"/>
    <property type="project" value="InterPro"/>
</dbReference>
<gene>
    <name evidence="6" type="ORF">JF887_00425</name>
</gene>
<organism evidence="6 7">
    <name type="scientific">Candidatus Amunia macphersoniae</name>
    <dbReference type="NCBI Taxonomy" id="3127014"/>
    <lineage>
        <taxon>Bacteria</taxon>
        <taxon>Bacillati</taxon>
        <taxon>Candidatus Dormiibacterota</taxon>
        <taxon>Candidatus Dormibacteria</taxon>
        <taxon>Candidatus Aeolococcales</taxon>
        <taxon>Candidatus Aeolococcaceae</taxon>
        <taxon>Candidatus Amunia</taxon>
    </lineage>
</organism>
<dbReference type="EMBL" id="JAEKNN010000003">
    <property type="protein sequence ID" value="MBJ7607884.1"/>
    <property type="molecule type" value="Genomic_DNA"/>
</dbReference>
<evidence type="ECO:0000256" key="2">
    <source>
        <dbReference type="ARBA" id="ARBA00023125"/>
    </source>
</evidence>
<dbReference type="AlphaFoldDB" id="A0A934NID8"/>
<dbReference type="InterPro" id="IPR039422">
    <property type="entry name" value="MarR/SlyA-like"/>
</dbReference>
<dbReference type="PANTHER" id="PTHR33164">
    <property type="entry name" value="TRANSCRIPTIONAL REGULATOR, MARR FAMILY"/>
    <property type="match status" value="1"/>
</dbReference>
<keyword evidence="3" id="KW-0804">Transcription</keyword>
<feature type="domain" description="HTH marR-type" evidence="5">
    <location>
        <begin position="20"/>
        <end position="155"/>
    </location>
</feature>
<dbReference type="GO" id="GO:0003677">
    <property type="term" value="F:DNA binding"/>
    <property type="evidence" value="ECO:0007669"/>
    <property type="project" value="UniProtKB-KW"/>
</dbReference>
<evidence type="ECO:0000256" key="3">
    <source>
        <dbReference type="ARBA" id="ARBA00023163"/>
    </source>
</evidence>
<accession>A0A934NID8</accession>
<feature type="region of interest" description="Disordered" evidence="4">
    <location>
        <begin position="1"/>
        <end position="20"/>
    </location>
</feature>
<comment type="caution">
    <text evidence="6">The sequence shown here is derived from an EMBL/GenBank/DDBJ whole genome shotgun (WGS) entry which is preliminary data.</text>
</comment>